<dbReference type="InterPro" id="IPR041246">
    <property type="entry name" value="Bact_MG10"/>
</dbReference>
<dbReference type="SMART" id="SM01360">
    <property type="entry name" value="A2M"/>
    <property type="match status" value="1"/>
</dbReference>
<dbReference type="Pfam" id="PF17972">
    <property type="entry name" value="bMG5"/>
    <property type="match status" value="1"/>
</dbReference>
<evidence type="ECO:0000313" key="7">
    <source>
        <dbReference type="EMBL" id="TNG93065.1"/>
    </source>
</evidence>
<dbReference type="InterPro" id="IPR049120">
    <property type="entry name" value="A2M_bMG2"/>
</dbReference>
<dbReference type="SUPFAM" id="SSF48239">
    <property type="entry name" value="Terpenoid cyclases/Protein prenyltransferases"/>
    <property type="match status" value="1"/>
</dbReference>
<dbReference type="CDD" id="cd02891">
    <property type="entry name" value="A2M_like"/>
    <property type="match status" value="1"/>
</dbReference>
<dbReference type="PANTHER" id="PTHR40094:SF1">
    <property type="entry name" value="UBIQUITIN DOMAIN-CONTAINING PROTEIN"/>
    <property type="match status" value="1"/>
</dbReference>
<reference evidence="7 9" key="2">
    <citation type="submission" date="2019-05" db="EMBL/GenBank/DDBJ databases">
        <title>Pasteurellaceae isolates from reptiles.</title>
        <authorList>
            <person name="Bojesen A.M."/>
            <person name="Lund E."/>
        </authorList>
    </citation>
    <scope>NUCLEOTIDE SEQUENCE [LARGE SCALE GENOMIC DNA]</scope>
    <source>
        <strain evidence="7 9">ELNT2x</strain>
    </source>
</reference>
<evidence type="ECO:0000313" key="9">
    <source>
        <dbReference type="Proteomes" id="UP000305526"/>
    </source>
</evidence>
<dbReference type="Proteomes" id="UP000294619">
    <property type="component" value="Unassembled WGS sequence"/>
</dbReference>
<dbReference type="EMBL" id="VDGV01000014">
    <property type="protein sequence ID" value="TNG93065.1"/>
    <property type="molecule type" value="Genomic_DNA"/>
</dbReference>
<feature type="domain" description="Alpha-2-macroglobulin" evidence="5">
    <location>
        <begin position="1056"/>
        <end position="1144"/>
    </location>
</feature>
<feature type="chain" id="PRO_5020544799" evidence="3">
    <location>
        <begin position="21"/>
        <end position="1725"/>
    </location>
</feature>
<dbReference type="Pfam" id="PF21142">
    <property type="entry name" value="A2M_bMG2"/>
    <property type="match status" value="1"/>
</dbReference>
<dbReference type="EMBL" id="SMCP01000001">
    <property type="protein sequence ID" value="TCV89822.1"/>
    <property type="molecule type" value="Genomic_DNA"/>
</dbReference>
<reference evidence="6 8" key="1">
    <citation type="submission" date="2019-03" db="EMBL/GenBank/DDBJ databases">
        <title>Genomic Encyclopedia of Type Strains, Phase IV (KMG-IV): sequencing the most valuable type-strain genomes for metagenomic binning, comparative biology and taxonomic classification.</title>
        <authorList>
            <person name="Goeker M."/>
        </authorList>
    </citation>
    <scope>NUCLEOTIDE SEQUENCE [LARGE SCALE GENOMIC DNA]</scope>
    <source>
        <strain evidence="6 8">DSM 28140</strain>
    </source>
</reference>
<dbReference type="InterPro" id="IPR002890">
    <property type="entry name" value="MG2"/>
</dbReference>
<dbReference type="Pfam" id="PF11974">
    <property type="entry name" value="bMG3"/>
    <property type="match status" value="1"/>
</dbReference>
<evidence type="ECO:0000259" key="4">
    <source>
        <dbReference type="SMART" id="SM01359"/>
    </source>
</evidence>
<dbReference type="Pfam" id="PF17962">
    <property type="entry name" value="bMG6"/>
    <property type="match status" value="1"/>
</dbReference>
<dbReference type="Gene3D" id="2.60.40.1930">
    <property type="match status" value="1"/>
</dbReference>
<dbReference type="GO" id="GO:0005615">
    <property type="term" value="C:extracellular space"/>
    <property type="evidence" value="ECO:0007669"/>
    <property type="project" value="InterPro"/>
</dbReference>
<dbReference type="InterPro" id="IPR051802">
    <property type="entry name" value="YfhM-like"/>
</dbReference>
<evidence type="ECO:0000313" key="8">
    <source>
        <dbReference type="Proteomes" id="UP000294619"/>
    </source>
</evidence>
<protein>
    <submittedName>
        <fullName evidence="6">Uncharacterized protein YfaS (Alpha-2-macroglobulin family)</fullName>
    </submittedName>
</protein>
<evidence type="ECO:0000256" key="1">
    <source>
        <dbReference type="ARBA" id="ARBA00010556"/>
    </source>
</evidence>
<dbReference type="Gene3D" id="1.50.10.20">
    <property type="match status" value="1"/>
</dbReference>
<dbReference type="Pfam" id="PF07703">
    <property type="entry name" value="A2M_BRD"/>
    <property type="match status" value="1"/>
</dbReference>
<feature type="domain" description="Alpha-2-macroglobulin bait region" evidence="4">
    <location>
        <begin position="850"/>
        <end position="990"/>
    </location>
</feature>
<evidence type="ECO:0000256" key="3">
    <source>
        <dbReference type="SAM" id="SignalP"/>
    </source>
</evidence>
<evidence type="ECO:0000256" key="2">
    <source>
        <dbReference type="ARBA" id="ARBA00022729"/>
    </source>
</evidence>
<comment type="similarity">
    <text evidence="1">Belongs to the protease inhibitor I39 (alpha-2-macroglobulin) family. Bacterial alpha-2-macroglobulin subfamily.</text>
</comment>
<dbReference type="PANTHER" id="PTHR40094">
    <property type="entry name" value="ALPHA-2-MACROGLOBULIN HOMOLOG"/>
    <property type="match status" value="1"/>
</dbReference>
<sequence length="1725" mass="194041">MTKLAATLLTLSCLPVSSWAAVWNQTTLDQAAEQTLTQLDLFLDENPKSLLYSEFSQEQLQQLRAATDTNNSAQNLNFQNLKNKNQLVSTLYNIADKNFYGDRLVPYLYLYNQYFPSAENQYKLYSMITDYDQRNIEFTFPAFQRYVSQHTNVDDVQQYWQRFVDSYGFKLNKANVQNNLDIPLVCLNFSQIVNPEPLQNWKQFLHVSPNNNVQWQYQGENICFQGEWQTEYALQIDPKLQSEYRLGLTNPTEQDRLIHLNVTTGNRTPMLRFANKGKVLNAYSERNLNLESANVDKIHLQLWQIPANNLANYPVRDLIASNAYWWRIDSTLNENARLLFEGHFQPKAKPQNQTSNSNIFFDDLVQEMKPGVYVLKASVDNNNDENADLITFTLSNNGFTAYKTSQGLWVEVRDLESKKPVSGQAVSLYAKDNDILATVKTDRNGIAFFEQAHISGERGATPSHIISLEQNRMGYLDLLSDSIDLSDKGLSGELASPLMQSWVWFDRGVYRPNDTTNAMFLFKTPDGKPFSGTSIWATLVRPDGKIFSVNELKPHNNGAYYFSHYFPSIARLGNWKLQLSLANDGKGYLTEHNINLAAILPQQISVKTLSQTPVLHSGETALFDIKADWLYGSPASELSSNVNWLIQSSDESNPQWQAWKNWQIGLFDEQSKASSQQNTLPATDKQGISQFALPLTNLPHSSKPLQLKLQSAVTEPSGQEVIDTLTVNIQRNEPYLALTVQDKTAQAALIDEQGQVLSGKLDWKLYQVNYSWYWYRNDSGWDYKVNESRYLTAQGSINAEAKQPSSISLPINDGSWVLEVQGASPLTAASVPIEYGNWSQPNINNAPDTISISSDKERYQDGERVKVRLRAPFDGPASVKLATREIVDNYQVNFSNGEAELDFKWQDEWAQGLWLLANGWNQAPNDKQNLRAVGLHWLGSDLQQVNLNLQIDSPAETLPNQKISLPLQLDKPSKNTWLQVAVVDEGLYQLAKASFDNPQEAFWGKKQINLEMFDVWGSLIKQLKARQAAIRSGAGTDDSLELGTVALPDLDIDLLTYWSNPILLDDQGKAQVELELPQFNGKVRIMAVAWNPQQIGSTEKTMLVKEPLVTQLNTPLFLSAGDQTEMKVRLHNTTDKIMQLNVEMSANALVKFEDNKQTQVIQLQPQQAITLDRTFKVEQPGKAEFKLQISGDIQKQWQRFADIRKPALPFNQISLNQLAAGSTWQSPALAQGSTVTNNLVLSNRAPFDPQDVISYLNTYPYGCVEQTASASWNNLLLNQLIPGYQLPSADYPDQAQRQNNLNNAILRLANQQAYDGGFSLWGGDQSDVWLSAFVGEFLLDNKLQNPLFQQHSTLNRTLAYLYQAVNNADYARLQPTIADTSGYAYALYVLAKAGEPVQGALLKALPVVAKQSEIYPARLFILNALLLQGEVGKVAEQMALIAKAPQAISFGYANYGAQLRDYAIEMVLLYELKNQVEKLKIAEAKLVENIDSAVNVVWGALLNELKSTDYFSTQSAHWLARLATLLPQSSAELELEVNGNKLQVNGLETLTLNNEAVQVRNLGTNPAFISLNQWITPTVAEQIENGYQIEITFRDLQGRALDPAALSLNELVVIEFELSKTETAPQTNADMMLVYSLPAGFSIQENMSLPIFEQDDSSLQAEFSENRDDRHLVAFNFAQNQTSATHRIVVRAAKSGDWTAPATTLENMYQPQYRAVLPSAEIRIK</sequence>
<dbReference type="InterPro" id="IPR008930">
    <property type="entry name" value="Terpenoid_cyclase/PrenylTrfase"/>
</dbReference>
<dbReference type="InterPro" id="IPR021868">
    <property type="entry name" value="Alpha_2_Macroglob_MG3"/>
</dbReference>
<keyword evidence="9" id="KW-1185">Reference proteome</keyword>
<dbReference type="Pfam" id="PF00207">
    <property type="entry name" value="A2M"/>
    <property type="match status" value="1"/>
</dbReference>
<evidence type="ECO:0000313" key="6">
    <source>
        <dbReference type="EMBL" id="TCV89822.1"/>
    </source>
</evidence>
<dbReference type="InterPro" id="IPR041203">
    <property type="entry name" value="Bact_A2M_MG5"/>
</dbReference>
<accession>A0A4R3YDB5</accession>
<dbReference type="InterPro" id="IPR041462">
    <property type="entry name" value="Bact_A2M_MG6"/>
</dbReference>
<name>A0A4R3YDB5_9PAST</name>
<dbReference type="InterPro" id="IPR001599">
    <property type="entry name" value="Macroglobln_a2"/>
</dbReference>
<dbReference type="SMART" id="SM01359">
    <property type="entry name" value="A2M_N_2"/>
    <property type="match status" value="1"/>
</dbReference>
<dbReference type="Proteomes" id="UP000305526">
    <property type="component" value="Unassembled WGS sequence"/>
</dbReference>
<dbReference type="Pfam" id="PF07678">
    <property type="entry name" value="TED_complement"/>
    <property type="match status" value="1"/>
</dbReference>
<proteinExistence type="inferred from homology"/>
<dbReference type="RefSeq" id="WP_132964359.1">
    <property type="nucleotide sequence ID" value="NZ_LEKL01000014.1"/>
</dbReference>
<dbReference type="GO" id="GO:0004866">
    <property type="term" value="F:endopeptidase inhibitor activity"/>
    <property type="evidence" value="ECO:0007669"/>
    <property type="project" value="InterPro"/>
</dbReference>
<feature type="signal peptide" evidence="3">
    <location>
        <begin position="1"/>
        <end position="20"/>
    </location>
</feature>
<dbReference type="Pfam" id="PF01835">
    <property type="entry name" value="MG2"/>
    <property type="match status" value="1"/>
</dbReference>
<dbReference type="InterPro" id="IPR011625">
    <property type="entry name" value="A2M_N_BRD"/>
</dbReference>
<dbReference type="Pfam" id="PF17973">
    <property type="entry name" value="bMG10"/>
    <property type="match status" value="1"/>
</dbReference>
<dbReference type="InterPro" id="IPR011626">
    <property type="entry name" value="Alpha-macroglobulin_TED"/>
</dbReference>
<keyword evidence="2 3" id="KW-0732">Signal</keyword>
<evidence type="ECO:0000259" key="5">
    <source>
        <dbReference type="SMART" id="SM01360"/>
    </source>
</evidence>
<gene>
    <name evidence="6" type="ORF">EDC16_101132</name>
    <name evidence="7" type="ORF">FHQ21_02555</name>
</gene>
<organism evidence="6 8">
    <name type="scientific">Testudinibacter aquarius</name>
    <dbReference type="NCBI Taxonomy" id="1524974"/>
    <lineage>
        <taxon>Bacteria</taxon>
        <taxon>Pseudomonadati</taxon>
        <taxon>Pseudomonadota</taxon>
        <taxon>Gammaproteobacteria</taxon>
        <taxon>Pasteurellales</taxon>
        <taxon>Pasteurellaceae</taxon>
        <taxon>Testudinibacter</taxon>
    </lineage>
</organism>
<comment type="caution">
    <text evidence="6">The sequence shown here is derived from an EMBL/GenBank/DDBJ whole genome shotgun (WGS) entry which is preliminary data.</text>
</comment>